<dbReference type="RefSeq" id="WP_132708428.1">
    <property type="nucleotide sequence ID" value="NZ_JACIGF010000005.1"/>
</dbReference>
<gene>
    <name evidence="2" type="ORF">EV659_105126</name>
</gene>
<dbReference type="PANTHER" id="PTHR43019:SF23">
    <property type="entry name" value="PROTEASE DO-LIKE 5, CHLOROPLASTIC"/>
    <property type="match status" value="1"/>
</dbReference>
<dbReference type="AlphaFoldDB" id="A0A4R2PIS2"/>
<keyword evidence="3" id="KW-1185">Reference proteome</keyword>
<name>A0A4R2PIS2_RHOSA</name>
<dbReference type="EMBL" id="SLXO01000005">
    <property type="protein sequence ID" value="TCP34498.1"/>
    <property type="molecule type" value="Genomic_DNA"/>
</dbReference>
<comment type="caution">
    <text evidence="2">The sequence shown here is derived from an EMBL/GenBank/DDBJ whole genome shotgun (WGS) entry which is preliminary data.</text>
</comment>
<feature type="region of interest" description="Disordered" evidence="1">
    <location>
        <begin position="1"/>
        <end position="35"/>
    </location>
</feature>
<sequence>MRRRLRRARAERIAPSPDRRGDGPPDRRHPPAKRYGSAFAFGPAGHFITAAHVVTGCTRIDLETAAGDRFAADLLAEAMDMDAALLRSDLQVVPAPSVRDVLTKDRPVKAVGYPEEGLMRLTPRVRTGRIAGHGRLDAYGPLYAVRIAVRGGNSGGPLFTDDGRLAGMVVAKVDRSIVFRRTGERVPQVGYAVPVQRLASFLARHDLVAPTDSDGPAEAQRVICTPSP</sequence>
<dbReference type="InterPro" id="IPR009003">
    <property type="entry name" value="Peptidase_S1_PA"/>
</dbReference>
<dbReference type="InParanoid" id="A0A4R2PIS2"/>
<dbReference type="OrthoDB" id="112232at2"/>
<protein>
    <submittedName>
        <fullName evidence="2">Trypsin-like peptidase</fullName>
    </submittedName>
</protein>
<evidence type="ECO:0000313" key="2">
    <source>
        <dbReference type="EMBL" id="TCP34498.1"/>
    </source>
</evidence>
<dbReference type="SUPFAM" id="SSF50494">
    <property type="entry name" value="Trypsin-like serine proteases"/>
    <property type="match status" value="1"/>
</dbReference>
<dbReference type="Gene3D" id="2.40.10.10">
    <property type="entry name" value="Trypsin-like serine proteases"/>
    <property type="match status" value="2"/>
</dbReference>
<proteinExistence type="predicted"/>
<organism evidence="2 3">
    <name type="scientific">Rhodothalassium salexigens DSM 2132</name>
    <dbReference type="NCBI Taxonomy" id="1188247"/>
    <lineage>
        <taxon>Bacteria</taxon>
        <taxon>Pseudomonadati</taxon>
        <taxon>Pseudomonadota</taxon>
        <taxon>Alphaproteobacteria</taxon>
        <taxon>Rhodothalassiales</taxon>
        <taxon>Rhodothalassiaceae</taxon>
        <taxon>Rhodothalassium</taxon>
    </lineage>
</organism>
<evidence type="ECO:0000256" key="1">
    <source>
        <dbReference type="SAM" id="MobiDB-lite"/>
    </source>
</evidence>
<feature type="compositionally biased region" description="Basic and acidic residues" evidence="1">
    <location>
        <begin position="8"/>
        <end position="29"/>
    </location>
</feature>
<accession>A0A4R2PIS2</accession>
<dbReference type="Pfam" id="PF13365">
    <property type="entry name" value="Trypsin_2"/>
    <property type="match status" value="1"/>
</dbReference>
<dbReference type="Proteomes" id="UP000295399">
    <property type="component" value="Unassembled WGS sequence"/>
</dbReference>
<evidence type="ECO:0000313" key="3">
    <source>
        <dbReference type="Proteomes" id="UP000295399"/>
    </source>
</evidence>
<dbReference type="InterPro" id="IPR043504">
    <property type="entry name" value="Peptidase_S1_PA_chymotrypsin"/>
</dbReference>
<reference evidence="2 3" key="1">
    <citation type="submission" date="2019-03" db="EMBL/GenBank/DDBJ databases">
        <title>Genomic Encyclopedia of Type Strains, Phase IV (KMG-IV): sequencing the most valuable type-strain genomes for metagenomic binning, comparative biology and taxonomic classification.</title>
        <authorList>
            <person name="Goeker M."/>
        </authorList>
    </citation>
    <scope>NUCLEOTIDE SEQUENCE [LARGE SCALE GENOMIC DNA]</scope>
    <source>
        <strain evidence="2 3">DSM 2132</strain>
    </source>
</reference>
<dbReference type="PANTHER" id="PTHR43019">
    <property type="entry name" value="SERINE ENDOPROTEASE DEGS"/>
    <property type="match status" value="1"/>
</dbReference>